<evidence type="ECO:0000256" key="1">
    <source>
        <dbReference type="ARBA" id="ARBA00010617"/>
    </source>
</evidence>
<evidence type="ECO:0000256" key="4">
    <source>
        <dbReference type="PIRSR" id="PIRSR602401-1"/>
    </source>
</evidence>
<reference evidence="6 7" key="1">
    <citation type="journal article" date="2013" name="Nat. Genet.">
        <title>The high-quality draft genome of peach (Prunus persica) identifies unique patterns of genetic diversity, domestication and genome evolution.</title>
        <authorList>
            <consortium name="International Peach Genome Initiative"/>
            <person name="Verde I."/>
            <person name="Abbott A.G."/>
            <person name="Scalabrin S."/>
            <person name="Jung S."/>
            <person name="Shu S."/>
            <person name="Marroni F."/>
            <person name="Zhebentyayeva T."/>
            <person name="Dettori M.T."/>
            <person name="Grimwood J."/>
            <person name="Cattonaro F."/>
            <person name="Zuccolo A."/>
            <person name="Rossini L."/>
            <person name="Jenkins J."/>
            <person name="Vendramin E."/>
            <person name="Meisel L.A."/>
            <person name="Decroocq V."/>
            <person name="Sosinski B."/>
            <person name="Prochnik S."/>
            <person name="Mitros T."/>
            <person name="Policriti A."/>
            <person name="Cipriani G."/>
            <person name="Dondini L."/>
            <person name="Ficklin S."/>
            <person name="Goodstein D.M."/>
            <person name="Xuan P."/>
            <person name="Del Fabbro C."/>
            <person name="Aramini V."/>
            <person name="Copetti D."/>
            <person name="Gonzalez S."/>
            <person name="Horner D.S."/>
            <person name="Falchi R."/>
            <person name="Lucas S."/>
            <person name="Mica E."/>
            <person name="Maldonado J."/>
            <person name="Lazzari B."/>
            <person name="Bielenberg D."/>
            <person name="Pirona R."/>
            <person name="Miculan M."/>
            <person name="Barakat A."/>
            <person name="Testolin R."/>
            <person name="Stella A."/>
            <person name="Tartarini S."/>
            <person name="Tonutti P."/>
            <person name="Arus P."/>
            <person name="Orellana A."/>
            <person name="Wells C."/>
            <person name="Main D."/>
            <person name="Vizzotto G."/>
            <person name="Silva H."/>
            <person name="Salamini F."/>
            <person name="Schmutz J."/>
            <person name="Morgante M."/>
            <person name="Rokhsar D.S."/>
        </authorList>
    </citation>
    <scope>NUCLEOTIDE SEQUENCE [LARGE SCALE GENOMIC DNA]</scope>
    <source>
        <strain evidence="7">cv. Nemared</strain>
    </source>
</reference>
<dbReference type="PANTHER" id="PTHR47955">
    <property type="entry name" value="CYTOCHROME P450 FAMILY 71 PROTEIN"/>
    <property type="match status" value="1"/>
</dbReference>
<name>A0A251PN83_PRUPE</name>
<evidence type="ECO:0000256" key="3">
    <source>
        <dbReference type="ARBA" id="ARBA00023004"/>
    </source>
</evidence>
<dbReference type="PRINTS" id="PR00385">
    <property type="entry name" value="P450"/>
</dbReference>
<dbReference type="GO" id="GO:0016491">
    <property type="term" value="F:oxidoreductase activity"/>
    <property type="evidence" value="ECO:0000318"/>
    <property type="project" value="GO_Central"/>
</dbReference>
<organism evidence="6 7">
    <name type="scientific">Prunus persica</name>
    <name type="common">Peach</name>
    <name type="synonym">Amygdalus persica</name>
    <dbReference type="NCBI Taxonomy" id="3760"/>
    <lineage>
        <taxon>Eukaryota</taxon>
        <taxon>Viridiplantae</taxon>
        <taxon>Streptophyta</taxon>
        <taxon>Embryophyta</taxon>
        <taxon>Tracheophyta</taxon>
        <taxon>Spermatophyta</taxon>
        <taxon>Magnoliopsida</taxon>
        <taxon>eudicotyledons</taxon>
        <taxon>Gunneridae</taxon>
        <taxon>Pentapetalae</taxon>
        <taxon>rosids</taxon>
        <taxon>fabids</taxon>
        <taxon>Rosales</taxon>
        <taxon>Rosaceae</taxon>
        <taxon>Amygdaloideae</taxon>
        <taxon>Amygdaleae</taxon>
        <taxon>Prunus</taxon>
    </lineage>
</organism>
<dbReference type="InterPro" id="IPR036396">
    <property type="entry name" value="Cyt_P450_sf"/>
</dbReference>
<comment type="similarity">
    <text evidence="1">Belongs to the cytochrome P450 family.</text>
</comment>
<evidence type="ECO:0000313" key="6">
    <source>
        <dbReference type="EMBL" id="ONI13041.1"/>
    </source>
</evidence>
<evidence type="ECO:0000313" key="7">
    <source>
        <dbReference type="Proteomes" id="UP000006882"/>
    </source>
</evidence>
<feature type="signal peptide" evidence="5">
    <location>
        <begin position="1"/>
        <end position="19"/>
    </location>
</feature>
<dbReference type="Pfam" id="PF00067">
    <property type="entry name" value="p450"/>
    <property type="match status" value="1"/>
</dbReference>
<dbReference type="Gramene" id="ONI13041">
    <property type="protein sequence ID" value="ONI13041"/>
    <property type="gene ID" value="PRUPE_4G199400"/>
</dbReference>
<dbReference type="CDD" id="cd11072">
    <property type="entry name" value="CYP71-like"/>
    <property type="match status" value="1"/>
</dbReference>
<dbReference type="eggNOG" id="KOG0156">
    <property type="taxonomic scope" value="Eukaryota"/>
</dbReference>
<feature type="chain" id="PRO_5012829297" evidence="5">
    <location>
        <begin position="20"/>
        <end position="483"/>
    </location>
</feature>
<dbReference type="PRINTS" id="PR00463">
    <property type="entry name" value="EP450I"/>
</dbReference>
<keyword evidence="4" id="KW-0349">Heme</keyword>
<dbReference type="SUPFAM" id="SSF48264">
    <property type="entry name" value="Cytochrome P450"/>
    <property type="match status" value="1"/>
</dbReference>
<dbReference type="EMBL" id="CM007654">
    <property type="protein sequence ID" value="ONI13041.1"/>
    <property type="molecule type" value="Genomic_DNA"/>
</dbReference>
<evidence type="ECO:0000256" key="5">
    <source>
        <dbReference type="SAM" id="SignalP"/>
    </source>
</evidence>
<dbReference type="Proteomes" id="UP000006882">
    <property type="component" value="Chromosome G4"/>
</dbReference>
<dbReference type="GO" id="GO:0016705">
    <property type="term" value="F:oxidoreductase activity, acting on paired donors, with incorporation or reduction of molecular oxygen"/>
    <property type="evidence" value="ECO:0007669"/>
    <property type="project" value="InterPro"/>
</dbReference>
<dbReference type="InterPro" id="IPR001128">
    <property type="entry name" value="Cyt_P450"/>
</dbReference>
<keyword evidence="7" id="KW-1185">Reference proteome</keyword>
<protein>
    <submittedName>
        <fullName evidence="6">Uncharacterized protein</fullName>
    </submittedName>
</protein>
<feature type="non-terminal residue" evidence="6">
    <location>
        <position position="1"/>
    </location>
</feature>
<dbReference type="GO" id="GO:0020037">
    <property type="term" value="F:heme binding"/>
    <property type="evidence" value="ECO:0007669"/>
    <property type="project" value="InterPro"/>
</dbReference>
<comment type="cofactor">
    <cofactor evidence="4">
        <name>heme</name>
        <dbReference type="ChEBI" id="CHEBI:30413"/>
    </cofactor>
</comment>
<proteinExistence type="inferred from homology"/>
<dbReference type="FunFam" id="1.10.630.10:FF:000011">
    <property type="entry name" value="Cytochrome P450 83B1"/>
    <property type="match status" value="1"/>
</dbReference>
<dbReference type="Gene3D" id="1.10.630.10">
    <property type="entry name" value="Cytochrome P450"/>
    <property type="match status" value="1"/>
</dbReference>
<dbReference type="PANTHER" id="PTHR47955:SF15">
    <property type="entry name" value="CYTOCHROME P450 71A2-LIKE"/>
    <property type="match status" value="1"/>
</dbReference>
<feature type="binding site" description="axial binding residue" evidence="4">
    <location>
        <position position="426"/>
    </location>
    <ligand>
        <name>heme</name>
        <dbReference type="ChEBI" id="CHEBI:30413"/>
    </ligand>
    <ligandPart>
        <name>Fe</name>
        <dbReference type="ChEBI" id="CHEBI:18248"/>
    </ligandPart>
</feature>
<evidence type="ECO:0000256" key="2">
    <source>
        <dbReference type="ARBA" id="ARBA00022723"/>
    </source>
</evidence>
<gene>
    <name evidence="6" type="ORF">PRUPE_4G199400</name>
</gene>
<keyword evidence="3 4" id="KW-0408">Iron</keyword>
<accession>A0A251PN83</accession>
<keyword evidence="2 4" id="KW-0479">Metal-binding</keyword>
<dbReference type="GO" id="GO:0004497">
    <property type="term" value="F:monooxygenase activity"/>
    <property type="evidence" value="ECO:0007669"/>
    <property type="project" value="InterPro"/>
</dbReference>
<dbReference type="STRING" id="3760.A0A251PN83"/>
<dbReference type="InterPro" id="IPR002401">
    <property type="entry name" value="Cyt_P450_E_grp-I"/>
</dbReference>
<sequence length="483" mass="54888">YLALLAIFLILIYKRFSTSANSSPPSPPKLPIIGNLHQLGQHLQRSLQTLAQRHGPLMLLHFGSVPVLVVSSDETAREIMKTHDITFANRPKNTFFKKFCYNFKDEGSAPYGEYWRQLKSICVLNLLSNTRVRSFRAVREEETKSMIDDITKHYSSSPSSISSAFNLSEMLETLTNDVICRVALGRKYRDGGECGRTFKKLAGELTLVMSRIHIGDYIPWLAWIARLNGLDAKLDEIVVQEHMDEFRGLTKNEDQKDLKDILLCLQADSPIDRVSIKAVILDVFVGGTNTSFTLLEWTMSELLRHPRIMEKLQNEVRGIVGKKTDIIREDDLVGMQYLKALIKETLRLHPSIPLLLPRLSTQDAQINGYDIKANTQVIVNAWQIGRDPKSYNKPEEFEPERFLDSAIDYKGNYFHYIPFGAVRRGCPGIQFAMAVQEIALANLVHKFDWALPDATRGEDLDMTESTGVSIRRVYPLKVVAIPY</sequence>
<dbReference type="AlphaFoldDB" id="A0A251PN83"/>
<keyword evidence="5" id="KW-0732">Signal</keyword>
<dbReference type="GO" id="GO:0005506">
    <property type="term" value="F:iron ion binding"/>
    <property type="evidence" value="ECO:0007669"/>
    <property type="project" value="InterPro"/>
</dbReference>